<keyword evidence="3" id="KW-0862">Zinc</keyword>
<comment type="cofactor">
    <cofactor evidence="3">
        <name>Zn(2+)</name>
        <dbReference type="ChEBI" id="CHEBI:29105"/>
    </cofactor>
    <text evidence="3">Binds 2 Zn(2+) ions per subunit.</text>
</comment>
<dbReference type="CDD" id="cd03884">
    <property type="entry name" value="M20_bAS"/>
    <property type="match status" value="1"/>
</dbReference>
<dbReference type="SUPFAM" id="SSF55031">
    <property type="entry name" value="Bacterial exopeptidase dimerisation domain"/>
    <property type="match status" value="1"/>
</dbReference>
<dbReference type="GO" id="GO:0046872">
    <property type="term" value="F:metal ion binding"/>
    <property type="evidence" value="ECO:0007669"/>
    <property type="project" value="UniProtKB-KW"/>
</dbReference>
<evidence type="ECO:0000256" key="4">
    <source>
        <dbReference type="PIRSR" id="PIRSR001235-2"/>
    </source>
</evidence>
<dbReference type="PIRSF" id="PIRSF001235">
    <property type="entry name" value="Amidase_carbamoylase"/>
    <property type="match status" value="1"/>
</dbReference>
<dbReference type="InterPro" id="IPR036264">
    <property type="entry name" value="Bact_exopeptidase_dim_dom"/>
</dbReference>
<dbReference type="EC" id="3.5.3.4" evidence="6"/>
<evidence type="ECO:0000256" key="2">
    <source>
        <dbReference type="ARBA" id="ARBA00022801"/>
    </source>
</evidence>
<protein>
    <submittedName>
        <fullName evidence="6">Allantoate amidohydrolase</fullName>
        <ecNumber evidence="6">3.5.3.4</ecNumber>
    </submittedName>
</protein>
<feature type="binding site" evidence="3">
    <location>
        <position position="96"/>
    </location>
    <ligand>
        <name>Zn(2+)</name>
        <dbReference type="ChEBI" id="CHEBI:29105"/>
        <label>1</label>
    </ligand>
</feature>
<dbReference type="PANTHER" id="PTHR32494">
    <property type="entry name" value="ALLANTOATE DEIMINASE-RELATED"/>
    <property type="match status" value="1"/>
</dbReference>
<evidence type="ECO:0000259" key="5">
    <source>
        <dbReference type="Pfam" id="PF07687"/>
    </source>
</evidence>
<dbReference type="Pfam" id="PF01546">
    <property type="entry name" value="Peptidase_M20"/>
    <property type="match status" value="1"/>
</dbReference>
<reference evidence="6 7" key="1">
    <citation type="submission" date="2016-11" db="EMBL/GenBank/DDBJ databases">
        <authorList>
            <person name="Manzoor S."/>
        </authorList>
    </citation>
    <scope>NUCLEOTIDE SEQUENCE [LARGE SCALE GENOMIC DNA]</scope>
    <source>
        <strain evidence="6">Clostridium ultunense strain Esp</strain>
    </source>
</reference>
<evidence type="ECO:0000256" key="3">
    <source>
        <dbReference type="PIRSR" id="PIRSR001235-1"/>
    </source>
</evidence>
<evidence type="ECO:0000256" key="1">
    <source>
        <dbReference type="ARBA" id="ARBA00006153"/>
    </source>
</evidence>
<accession>M1ZLL6</accession>
<feature type="binding site" evidence="3">
    <location>
        <position position="96"/>
    </location>
    <ligand>
        <name>Zn(2+)</name>
        <dbReference type="ChEBI" id="CHEBI:29105"/>
        <label>2</label>
    </ligand>
</feature>
<evidence type="ECO:0000313" key="7">
    <source>
        <dbReference type="Proteomes" id="UP000245423"/>
    </source>
</evidence>
<feature type="binding site" evidence="3">
    <location>
        <position position="85"/>
    </location>
    <ligand>
        <name>Zn(2+)</name>
        <dbReference type="ChEBI" id="CHEBI:29105"/>
        <label>1</label>
    </ligand>
</feature>
<dbReference type="Pfam" id="PF07687">
    <property type="entry name" value="M20_dimer"/>
    <property type="match status" value="1"/>
</dbReference>
<evidence type="ECO:0000313" key="6">
    <source>
        <dbReference type="EMBL" id="SHD75907.1"/>
    </source>
</evidence>
<feature type="domain" description="Peptidase M20 dimerisation" evidence="5">
    <location>
        <begin position="216"/>
        <end position="316"/>
    </location>
</feature>
<dbReference type="NCBIfam" id="NF006771">
    <property type="entry name" value="PRK09290.1-5"/>
    <property type="match status" value="1"/>
</dbReference>
<sequence length="414" mass="46571">MISTKEINLEKEIVDFIEWLSSFGKNENGGITRLLYTDEWKKTQDGLKDLIEEKGFHAYYDEVGNLFARLNGSTYTNETILTGSHIDTVINGGKYDGQFGIIGGIIAMEYLRDTYGPPVRNIEVVSIAEEEGSRFPFAFWGSKNIIGAVKKEMVEDLKDLNGLGFVEEMYRAGFGFKDESYEGRDDIKAFIELHVEQGGVLEIEKKPIGIVEHIVGQRRFTIEVKGQSNHAGTTPMCYRRDALYGTSKMIQAIMDKAIEYGEPLVATVGSLEVEPNTVNVVPGQVIFSLDIRHICRNILKEFTDETMSIIKKIALKMDLEVKIEKWMDCDPIAMDKELVDIIKNKCSQKGLDYKVMHSGAGHDSQIFAKVMPTVMIFVPSHKGISHSPHEYTEPEDLVEGVKALIQALYCLAYK</sequence>
<dbReference type="Gene3D" id="3.40.630.10">
    <property type="entry name" value="Zn peptidases"/>
    <property type="match status" value="1"/>
</dbReference>
<dbReference type="GO" id="GO:0004037">
    <property type="term" value="F:allantoicase activity"/>
    <property type="evidence" value="ECO:0007669"/>
    <property type="project" value="UniProtKB-EC"/>
</dbReference>
<dbReference type="Proteomes" id="UP000245423">
    <property type="component" value="Chromosome 1"/>
</dbReference>
<dbReference type="PANTHER" id="PTHR32494:SF5">
    <property type="entry name" value="ALLANTOATE AMIDOHYDROLASE"/>
    <property type="match status" value="1"/>
</dbReference>
<feature type="binding site" evidence="4">
    <location>
        <position position="292"/>
    </location>
    <ligand>
        <name>allantoate</name>
        <dbReference type="ChEBI" id="CHEBI:17536"/>
    </ligand>
</feature>
<organism evidence="6 7">
    <name type="scientific">[Clostridium] ultunense Esp</name>
    <dbReference type="NCBI Taxonomy" id="1288971"/>
    <lineage>
        <taxon>Bacteria</taxon>
        <taxon>Bacillati</taxon>
        <taxon>Bacillota</taxon>
        <taxon>Tissierellia</taxon>
        <taxon>Tissierellales</taxon>
        <taxon>Tepidimicrobiaceae</taxon>
        <taxon>Schnuerera</taxon>
    </lineage>
</organism>
<dbReference type="MEROPS" id="M20.976"/>
<dbReference type="RefSeq" id="WP_005587720.1">
    <property type="nucleotide sequence ID" value="NZ_LT669839.1"/>
</dbReference>
<dbReference type="OrthoDB" id="9808195at2"/>
<keyword evidence="2 6" id="KW-0378">Hydrolase</keyword>
<dbReference type="HOGENOM" id="CLU_024588_6_0_9"/>
<dbReference type="InterPro" id="IPR011650">
    <property type="entry name" value="Peptidase_M20_dimer"/>
</dbReference>
<comment type="similarity">
    <text evidence="1">Belongs to the peptidase M20 family.</text>
</comment>
<feature type="binding site" evidence="3">
    <location>
        <position position="386"/>
    </location>
    <ligand>
        <name>Zn(2+)</name>
        <dbReference type="ChEBI" id="CHEBI:29105"/>
        <label>2</label>
    </ligand>
</feature>
<keyword evidence="3" id="KW-0479">Metal-binding</keyword>
<keyword evidence="7" id="KW-1185">Reference proteome</keyword>
<proteinExistence type="inferred from homology"/>
<feature type="binding site" evidence="4">
    <location>
        <position position="219"/>
    </location>
    <ligand>
        <name>allantoate</name>
        <dbReference type="ChEBI" id="CHEBI:17536"/>
    </ligand>
</feature>
<dbReference type="Gene3D" id="3.30.70.360">
    <property type="match status" value="1"/>
</dbReference>
<dbReference type="NCBIfam" id="TIGR01879">
    <property type="entry name" value="hydantase"/>
    <property type="match status" value="1"/>
</dbReference>
<feature type="binding site" evidence="4">
    <location>
        <position position="279"/>
    </location>
    <ligand>
        <name>allantoate</name>
        <dbReference type="ChEBI" id="CHEBI:17536"/>
    </ligand>
</feature>
<feature type="binding site" evidence="3">
    <location>
        <position position="131"/>
    </location>
    <ligand>
        <name>Zn(2+)</name>
        <dbReference type="ChEBI" id="CHEBI:29105"/>
        <label>2</label>
    </ligand>
</feature>
<dbReference type="SUPFAM" id="SSF53187">
    <property type="entry name" value="Zn-dependent exopeptidases"/>
    <property type="match status" value="1"/>
</dbReference>
<name>M1ZLL6_9FIRM</name>
<dbReference type="InterPro" id="IPR002933">
    <property type="entry name" value="Peptidase_M20"/>
</dbReference>
<dbReference type="NCBIfam" id="NF006768">
    <property type="entry name" value="PRK09290.1-1"/>
    <property type="match status" value="1"/>
</dbReference>
<dbReference type="EMBL" id="LT669839">
    <property type="protein sequence ID" value="SHD75907.1"/>
    <property type="molecule type" value="Genomic_DNA"/>
</dbReference>
<feature type="binding site" evidence="3">
    <location>
        <position position="194"/>
    </location>
    <ligand>
        <name>Zn(2+)</name>
        <dbReference type="ChEBI" id="CHEBI:29105"/>
        <label>1</label>
    </ligand>
</feature>
<gene>
    <name evidence="6" type="primary">allC</name>
    <name evidence="6" type="ORF">CUESP1_0521</name>
</gene>
<dbReference type="AlphaFoldDB" id="M1ZLL6"/>
<dbReference type="InterPro" id="IPR010158">
    <property type="entry name" value="Amidase_Cbmase"/>
</dbReference>